<dbReference type="AlphaFoldDB" id="A0AAJ1TL30"/>
<evidence type="ECO:0000313" key="2">
    <source>
        <dbReference type="Proteomes" id="UP001238450"/>
    </source>
</evidence>
<accession>A0AAJ1TL30</accession>
<comment type="caution">
    <text evidence="1">The sequence shown here is derived from an EMBL/GenBank/DDBJ whole genome shotgun (WGS) entry which is preliminary data.</text>
</comment>
<keyword evidence="2" id="KW-1185">Reference proteome</keyword>
<proteinExistence type="predicted"/>
<evidence type="ECO:0000313" key="1">
    <source>
        <dbReference type="EMBL" id="MDQ0418472.1"/>
    </source>
</evidence>
<gene>
    <name evidence="1" type="ORF">J2Z48_002664</name>
</gene>
<dbReference type="Proteomes" id="UP001238450">
    <property type="component" value="Unassembled WGS sequence"/>
</dbReference>
<dbReference type="RefSeq" id="WP_307254212.1">
    <property type="nucleotide sequence ID" value="NZ_JAUSUV010000012.1"/>
</dbReference>
<name>A0AAJ1TL30_9BACL</name>
<sequence length="78" mass="9296">MEEIKNDEFLECKNYKELFEAIHYKKHTKVVFKDLTVLFSDEKVFITTSANPTPIAFFDIDEIYNHRIPIKRIIEALC</sequence>
<reference evidence="1 2" key="1">
    <citation type="submission" date="2023-07" db="EMBL/GenBank/DDBJ databases">
        <title>Genomic Encyclopedia of Type Strains, Phase IV (KMG-IV): sequencing the most valuable type-strain genomes for metagenomic binning, comparative biology and taxonomic classification.</title>
        <authorList>
            <person name="Goeker M."/>
        </authorList>
    </citation>
    <scope>NUCLEOTIDE SEQUENCE [LARGE SCALE GENOMIC DNA]</scope>
    <source>
        <strain evidence="1 2">DSM 46876</strain>
    </source>
</reference>
<protein>
    <submittedName>
        <fullName evidence="1">Uncharacterized protein</fullName>
    </submittedName>
</protein>
<dbReference type="EMBL" id="JAUSUV010000012">
    <property type="protein sequence ID" value="MDQ0418472.1"/>
    <property type="molecule type" value="Genomic_DNA"/>
</dbReference>
<organism evidence="1 2">
    <name type="scientific">Croceifilum oryzae</name>
    <dbReference type="NCBI Taxonomy" id="1553429"/>
    <lineage>
        <taxon>Bacteria</taxon>
        <taxon>Bacillati</taxon>
        <taxon>Bacillota</taxon>
        <taxon>Bacilli</taxon>
        <taxon>Bacillales</taxon>
        <taxon>Thermoactinomycetaceae</taxon>
        <taxon>Croceifilum</taxon>
    </lineage>
</organism>